<dbReference type="EMBL" id="CAXAMM010019868">
    <property type="protein sequence ID" value="CAK9046599.1"/>
    <property type="molecule type" value="Genomic_DNA"/>
</dbReference>
<gene>
    <name evidence="2" type="ORF">SCF082_LOCUS26209</name>
</gene>
<accession>A0ABP0M8V2</accession>
<name>A0ABP0M8V2_9DINO</name>
<evidence type="ECO:0000256" key="1">
    <source>
        <dbReference type="SAM" id="MobiDB-lite"/>
    </source>
</evidence>
<evidence type="ECO:0000313" key="3">
    <source>
        <dbReference type="Proteomes" id="UP001642464"/>
    </source>
</evidence>
<feature type="compositionally biased region" description="Polar residues" evidence="1">
    <location>
        <begin position="376"/>
        <end position="389"/>
    </location>
</feature>
<feature type="region of interest" description="Disordered" evidence="1">
    <location>
        <begin position="1"/>
        <end position="43"/>
    </location>
</feature>
<feature type="region of interest" description="Disordered" evidence="1">
    <location>
        <begin position="347"/>
        <end position="438"/>
    </location>
</feature>
<proteinExistence type="predicted"/>
<feature type="compositionally biased region" description="Basic and acidic residues" evidence="1">
    <location>
        <begin position="9"/>
        <end position="23"/>
    </location>
</feature>
<dbReference type="Proteomes" id="UP001642464">
    <property type="component" value="Unassembled WGS sequence"/>
</dbReference>
<feature type="compositionally biased region" description="Pro residues" evidence="1">
    <location>
        <begin position="347"/>
        <end position="361"/>
    </location>
</feature>
<comment type="caution">
    <text evidence="2">The sequence shown here is derived from an EMBL/GenBank/DDBJ whole genome shotgun (WGS) entry which is preliminary data.</text>
</comment>
<protein>
    <submittedName>
        <fullName evidence="2">Uncharacterized protein</fullName>
    </submittedName>
</protein>
<feature type="region of interest" description="Disordered" evidence="1">
    <location>
        <begin position="264"/>
        <end position="283"/>
    </location>
</feature>
<evidence type="ECO:0000313" key="2">
    <source>
        <dbReference type="EMBL" id="CAK9046599.1"/>
    </source>
</evidence>
<keyword evidence="3" id="KW-1185">Reference proteome</keyword>
<sequence length="438" mass="48995">MANVSATDLAKEPTDSERVESNPRKLPITAIPSPNRPAAMAAMGPERAAFSKAVNGHGESCERGLSPLVPAVREDEMEGNGHRCEILSEDQVNSADGFRKLATGNERNGTLTSSTPNVEAAAGLPSQLERKQVEGVERAWEGVISTTGAASHGEDSWQQLEARMSQNAAKEAELIDWERKMRQEELKVSREKQFADHNLRTLQELWKQLGQHREELELKQASLNYKQLEFAHKEQVIREKAAKIQDARDDFELSCQKLNEEKTELRERNQQHQRREQDCQAKQESLYKEQKKFARAQEELAARERNFETAKKYLQGDNPKLRQEIWRLSHILDRQVTVVVPPSNPPVKAIPPAPPTPPAPTVAPTAVGDEEAKSGMSPQTESSKSTPAQTDFFRNDLSFMPDERESPKPPPKAAPIQPHQSQGRGQILDASWGPPPMP</sequence>
<reference evidence="2 3" key="1">
    <citation type="submission" date="2024-02" db="EMBL/GenBank/DDBJ databases">
        <authorList>
            <person name="Chen Y."/>
            <person name="Shah S."/>
            <person name="Dougan E. K."/>
            <person name="Thang M."/>
            <person name="Chan C."/>
        </authorList>
    </citation>
    <scope>NUCLEOTIDE SEQUENCE [LARGE SCALE GENOMIC DNA]</scope>
</reference>
<organism evidence="2 3">
    <name type="scientific">Durusdinium trenchii</name>
    <dbReference type="NCBI Taxonomy" id="1381693"/>
    <lineage>
        <taxon>Eukaryota</taxon>
        <taxon>Sar</taxon>
        <taxon>Alveolata</taxon>
        <taxon>Dinophyceae</taxon>
        <taxon>Suessiales</taxon>
        <taxon>Symbiodiniaceae</taxon>
        <taxon>Durusdinium</taxon>
    </lineage>
</organism>